<dbReference type="PANTHER" id="PTHR30472">
    <property type="entry name" value="FERRIC ENTEROBACTIN TRANSPORT SYSTEM PERMEASE PROTEIN"/>
    <property type="match status" value="1"/>
</dbReference>
<keyword evidence="4" id="KW-1003">Cell membrane</keyword>
<comment type="caution">
    <text evidence="9">The sequence shown here is derived from an EMBL/GenBank/DDBJ whole genome shotgun (WGS) entry which is preliminary data.</text>
</comment>
<feature type="transmembrane region" description="Helical" evidence="8">
    <location>
        <begin position="152"/>
        <end position="173"/>
    </location>
</feature>
<feature type="transmembrane region" description="Helical" evidence="8">
    <location>
        <begin position="60"/>
        <end position="81"/>
    </location>
</feature>
<gene>
    <name evidence="9" type="ORF">ACFO7V_18070</name>
</gene>
<evidence type="ECO:0000256" key="2">
    <source>
        <dbReference type="ARBA" id="ARBA00007935"/>
    </source>
</evidence>
<evidence type="ECO:0000256" key="4">
    <source>
        <dbReference type="ARBA" id="ARBA00022475"/>
    </source>
</evidence>
<keyword evidence="3" id="KW-0813">Transport</keyword>
<evidence type="ECO:0000313" key="9">
    <source>
        <dbReference type="EMBL" id="MFC4718030.1"/>
    </source>
</evidence>
<dbReference type="SUPFAM" id="SSF81345">
    <property type="entry name" value="ABC transporter involved in vitamin B12 uptake, BtuC"/>
    <property type="match status" value="1"/>
</dbReference>
<dbReference type="RefSeq" id="WP_382412587.1">
    <property type="nucleotide sequence ID" value="NZ_BAAAVQ010000034.1"/>
</dbReference>
<comment type="subcellular location">
    <subcellularLocation>
        <location evidence="1">Cell membrane</location>
        <topology evidence="1">Multi-pass membrane protein</topology>
    </subcellularLocation>
</comment>
<evidence type="ECO:0000313" key="10">
    <source>
        <dbReference type="Proteomes" id="UP001595884"/>
    </source>
</evidence>
<protein>
    <submittedName>
        <fullName evidence="9">FecCD family ABC transporter permease</fullName>
    </submittedName>
</protein>
<keyword evidence="6 8" id="KW-1133">Transmembrane helix</keyword>
<evidence type="ECO:0000256" key="6">
    <source>
        <dbReference type="ARBA" id="ARBA00022989"/>
    </source>
</evidence>
<dbReference type="Gene3D" id="1.10.3470.10">
    <property type="entry name" value="ABC transporter involved in vitamin B12 uptake, BtuC"/>
    <property type="match status" value="1"/>
</dbReference>
<evidence type="ECO:0000256" key="3">
    <source>
        <dbReference type="ARBA" id="ARBA00022448"/>
    </source>
</evidence>
<dbReference type="PANTHER" id="PTHR30472:SF25">
    <property type="entry name" value="ABC TRANSPORTER PERMEASE PROTEIN MJ0876-RELATED"/>
    <property type="match status" value="1"/>
</dbReference>
<reference evidence="10" key="1">
    <citation type="journal article" date="2019" name="Int. J. Syst. Evol. Microbiol.">
        <title>The Global Catalogue of Microorganisms (GCM) 10K type strain sequencing project: providing services to taxonomists for standard genome sequencing and annotation.</title>
        <authorList>
            <consortium name="The Broad Institute Genomics Platform"/>
            <consortium name="The Broad Institute Genome Sequencing Center for Infectious Disease"/>
            <person name="Wu L."/>
            <person name="Ma J."/>
        </authorList>
    </citation>
    <scope>NUCLEOTIDE SEQUENCE [LARGE SCALE GENOMIC DNA]</scope>
    <source>
        <strain evidence="10">CGMCC 1.12849</strain>
    </source>
</reference>
<organism evidence="9 10">
    <name type="scientific">Glutamicibacter bergerei</name>
    <dbReference type="NCBI Taxonomy" id="256702"/>
    <lineage>
        <taxon>Bacteria</taxon>
        <taxon>Bacillati</taxon>
        <taxon>Actinomycetota</taxon>
        <taxon>Actinomycetes</taxon>
        <taxon>Micrococcales</taxon>
        <taxon>Micrococcaceae</taxon>
        <taxon>Glutamicibacter</taxon>
    </lineage>
</organism>
<proteinExistence type="inferred from homology"/>
<dbReference type="InterPro" id="IPR000522">
    <property type="entry name" value="ABC_transptr_permease_BtuC"/>
</dbReference>
<dbReference type="EMBL" id="JBHSHE010000091">
    <property type="protein sequence ID" value="MFC4718030.1"/>
    <property type="molecule type" value="Genomic_DNA"/>
</dbReference>
<accession>A0ABV9MR54</accession>
<keyword evidence="10" id="KW-1185">Reference proteome</keyword>
<evidence type="ECO:0000256" key="7">
    <source>
        <dbReference type="ARBA" id="ARBA00023136"/>
    </source>
</evidence>
<keyword evidence="5 8" id="KW-0812">Transmembrane</keyword>
<evidence type="ECO:0000256" key="1">
    <source>
        <dbReference type="ARBA" id="ARBA00004651"/>
    </source>
</evidence>
<feature type="transmembrane region" description="Helical" evidence="8">
    <location>
        <begin position="122"/>
        <end position="140"/>
    </location>
</feature>
<feature type="transmembrane region" description="Helical" evidence="8">
    <location>
        <begin position="93"/>
        <end position="116"/>
    </location>
</feature>
<feature type="transmembrane region" description="Helical" evidence="8">
    <location>
        <begin position="242"/>
        <end position="270"/>
    </location>
</feature>
<evidence type="ECO:0000256" key="8">
    <source>
        <dbReference type="SAM" id="Phobius"/>
    </source>
</evidence>
<keyword evidence="7 8" id="KW-0472">Membrane</keyword>
<evidence type="ECO:0000256" key="5">
    <source>
        <dbReference type="ARBA" id="ARBA00022692"/>
    </source>
</evidence>
<name>A0ABV9MR54_9MICC</name>
<dbReference type="Pfam" id="PF01032">
    <property type="entry name" value="FecCD"/>
    <property type="match status" value="1"/>
</dbReference>
<dbReference type="Proteomes" id="UP001595884">
    <property type="component" value="Unassembled WGS sequence"/>
</dbReference>
<sequence>MIVLSLLALAVIFMALFSAGVGQMQISLPEILASIAHKVGLDWGALPEHPFAESALWTIRFPRVIMAIIVGAALAAAGVLMQGVFGNPLAEPSVVGVSSGAAAFACISIALGLSIFGAWTTVISAFIGGLIATGLVYFTARHGGRTEVVTLVLTGVAINAIAGAVIALMTFLSDTSAREEIIFWQLGSLNGTMWNNVLSAGPITLIGIAIAFTTTRKLDLLSLGERPARHLGVNVELLRKEVIVIVAFLTSAAVAFAGIIGFVGLVVPHILRMALGPSHKLLLPASILGGALLLLIADTVARTLVPNADLPIGMLTALVGGPFFFWLIRRTRRGAGGWA</sequence>
<feature type="transmembrane region" description="Helical" evidence="8">
    <location>
        <begin position="308"/>
        <end position="328"/>
    </location>
</feature>
<feature type="transmembrane region" description="Helical" evidence="8">
    <location>
        <begin position="282"/>
        <end position="301"/>
    </location>
</feature>
<dbReference type="CDD" id="cd06550">
    <property type="entry name" value="TM_ABC_iron-siderophores_like"/>
    <property type="match status" value="1"/>
</dbReference>
<comment type="similarity">
    <text evidence="2">Belongs to the binding-protein-dependent transport system permease family. FecCD subfamily.</text>
</comment>
<dbReference type="InterPro" id="IPR037294">
    <property type="entry name" value="ABC_BtuC-like"/>
</dbReference>